<dbReference type="Proteomes" id="UP001164250">
    <property type="component" value="Chromosome 12"/>
</dbReference>
<protein>
    <submittedName>
        <fullName evidence="1">Uncharacterized protein</fullName>
    </submittedName>
</protein>
<evidence type="ECO:0000313" key="1">
    <source>
        <dbReference type="EMBL" id="KAJ0080800.1"/>
    </source>
</evidence>
<keyword evidence="2" id="KW-1185">Reference proteome</keyword>
<proteinExistence type="predicted"/>
<comment type="caution">
    <text evidence="1">The sequence shown here is derived from an EMBL/GenBank/DDBJ whole genome shotgun (WGS) entry which is preliminary data.</text>
</comment>
<name>A0ACC1A1H9_9ROSI</name>
<evidence type="ECO:0000313" key="2">
    <source>
        <dbReference type="Proteomes" id="UP001164250"/>
    </source>
</evidence>
<gene>
    <name evidence="1" type="ORF">Patl1_10159</name>
</gene>
<accession>A0ACC1A1H9</accession>
<dbReference type="EMBL" id="CM047908">
    <property type="protein sequence ID" value="KAJ0080800.1"/>
    <property type="molecule type" value="Genomic_DNA"/>
</dbReference>
<reference evidence="2" key="1">
    <citation type="journal article" date="2023" name="G3 (Bethesda)">
        <title>Genome assembly and association tests identify interacting loci associated with vigor, precocity, and sex in interspecific pistachio rootstocks.</title>
        <authorList>
            <person name="Palmer W."/>
            <person name="Jacygrad E."/>
            <person name="Sagayaradj S."/>
            <person name="Cavanaugh K."/>
            <person name="Han R."/>
            <person name="Bertier L."/>
            <person name="Beede B."/>
            <person name="Kafkas S."/>
            <person name="Golino D."/>
            <person name="Preece J."/>
            <person name="Michelmore R."/>
        </authorList>
    </citation>
    <scope>NUCLEOTIDE SEQUENCE [LARGE SCALE GENOMIC DNA]</scope>
</reference>
<organism evidence="1 2">
    <name type="scientific">Pistacia atlantica</name>
    <dbReference type="NCBI Taxonomy" id="434234"/>
    <lineage>
        <taxon>Eukaryota</taxon>
        <taxon>Viridiplantae</taxon>
        <taxon>Streptophyta</taxon>
        <taxon>Embryophyta</taxon>
        <taxon>Tracheophyta</taxon>
        <taxon>Spermatophyta</taxon>
        <taxon>Magnoliopsida</taxon>
        <taxon>eudicotyledons</taxon>
        <taxon>Gunneridae</taxon>
        <taxon>Pentapetalae</taxon>
        <taxon>rosids</taxon>
        <taxon>malvids</taxon>
        <taxon>Sapindales</taxon>
        <taxon>Anacardiaceae</taxon>
        <taxon>Pistacia</taxon>
    </lineage>
</organism>
<sequence length="96" mass="10531">MAKVTISLPIHPLVLLFLFFNSGILKLTNAQGTTWCVAKPSSSDAELVANIEYACSNINGAMALASMHSARRVCKMLKRLSGFVLVRQVLHSFHDK</sequence>